<evidence type="ECO:0000313" key="10">
    <source>
        <dbReference type="Proteomes" id="UP000184749"/>
    </source>
</evidence>
<dbReference type="SFLD" id="SFLDG01082">
    <property type="entry name" value="B12-binding_domain_containing"/>
    <property type="match status" value="1"/>
</dbReference>
<organism evidence="9 10">
    <name type="scientific">Rhizobium gallicum</name>
    <dbReference type="NCBI Taxonomy" id="56730"/>
    <lineage>
        <taxon>Bacteria</taxon>
        <taxon>Pseudomonadati</taxon>
        <taxon>Pseudomonadota</taxon>
        <taxon>Alphaproteobacteria</taxon>
        <taxon>Hyphomicrobiales</taxon>
        <taxon>Rhizobiaceae</taxon>
        <taxon>Rhizobium/Agrobacterium group</taxon>
        <taxon>Rhizobium</taxon>
    </lineage>
</organism>
<dbReference type="GO" id="GO:0051539">
    <property type="term" value="F:4 iron, 4 sulfur cluster binding"/>
    <property type="evidence" value="ECO:0007669"/>
    <property type="project" value="UniProtKB-KW"/>
</dbReference>
<dbReference type="RefSeq" id="WP_074069145.1">
    <property type="nucleotide sequence ID" value="NZ_CP017101.1"/>
</dbReference>
<dbReference type="SFLD" id="SFLDS00029">
    <property type="entry name" value="Radical_SAM"/>
    <property type="match status" value="1"/>
</dbReference>
<dbReference type="PANTHER" id="PTHR43409">
    <property type="entry name" value="ANAEROBIC MAGNESIUM-PROTOPORPHYRIN IX MONOMETHYL ESTER CYCLASE-RELATED"/>
    <property type="match status" value="1"/>
</dbReference>
<dbReference type="GO" id="GO:0046872">
    <property type="term" value="F:metal ion binding"/>
    <property type="evidence" value="ECO:0007669"/>
    <property type="project" value="UniProtKB-KW"/>
</dbReference>
<keyword evidence="7" id="KW-0411">Iron-sulfur</keyword>
<dbReference type="InterPro" id="IPR023404">
    <property type="entry name" value="rSAM_horseshoe"/>
</dbReference>
<dbReference type="EMBL" id="CP017101">
    <property type="protein sequence ID" value="APO68507.1"/>
    <property type="molecule type" value="Genomic_DNA"/>
</dbReference>
<evidence type="ECO:0000256" key="3">
    <source>
        <dbReference type="ARBA" id="ARBA00022679"/>
    </source>
</evidence>
<dbReference type="SFLD" id="SFLDG01123">
    <property type="entry name" value="methyltransferase_(Class_B)"/>
    <property type="match status" value="1"/>
</dbReference>
<keyword evidence="4" id="KW-0949">S-adenosyl-L-methionine</keyword>
<keyword evidence="3" id="KW-0808">Transferase</keyword>
<reference evidence="9 10" key="1">
    <citation type="submission" date="2016-09" db="EMBL/GenBank/DDBJ databases">
        <title>The complete genome sequences of Rhizobium gallicum, symbiovars gallicum and phaseoli, symbionts associated to common bean (Phaseolus vulgaris).</title>
        <authorList>
            <person name="Bustos P."/>
            <person name="Santamaria R.I."/>
            <person name="Perez-Carrascal O.M."/>
            <person name="Juarez S."/>
            <person name="Lozano L."/>
            <person name="Martinez-Flores I."/>
            <person name="Martinez-Romero E."/>
            <person name="Cevallos M."/>
            <person name="Romero D."/>
            <person name="Davila G."/>
            <person name="Gonzalez V."/>
        </authorList>
    </citation>
    <scope>NUCLEOTIDE SEQUENCE [LARGE SCALE GENOMIC DNA]</scope>
    <source>
        <strain evidence="9 10">IE4872</strain>
    </source>
</reference>
<protein>
    <submittedName>
        <fullName evidence="9">Radical SAM domain-containing protein</fullName>
    </submittedName>
</protein>
<dbReference type="Gene3D" id="3.80.30.20">
    <property type="entry name" value="tm_1862 like domain"/>
    <property type="match status" value="1"/>
</dbReference>
<dbReference type="InterPro" id="IPR051198">
    <property type="entry name" value="BchE-like"/>
</dbReference>
<dbReference type="PROSITE" id="PS51918">
    <property type="entry name" value="RADICAL_SAM"/>
    <property type="match status" value="1"/>
</dbReference>
<dbReference type="GO" id="GO:0005829">
    <property type="term" value="C:cytosol"/>
    <property type="evidence" value="ECO:0007669"/>
    <property type="project" value="TreeGrafter"/>
</dbReference>
<evidence type="ECO:0000256" key="4">
    <source>
        <dbReference type="ARBA" id="ARBA00022691"/>
    </source>
</evidence>
<evidence type="ECO:0000313" key="9">
    <source>
        <dbReference type="EMBL" id="APO68507.1"/>
    </source>
</evidence>
<feature type="domain" description="Radical SAM core" evidence="8">
    <location>
        <begin position="196"/>
        <end position="430"/>
    </location>
</feature>
<keyword evidence="5" id="KW-0479">Metal-binding</keyword>
<dbReference type="Pfam" id="PF04055">
    <property type="entry name" value="Radical_SAM"/>
    <property type="match status" value="1"/>
</dbReference>
<comment type="cofactor">
    <cofactor evidence="1">
        <name>[4Fe-4S] cluster</name>
        <dbReference type="ChEBI" id="CHEBI:49883"/>
    </cofactor>
</comment>
<dbReference type="AlphaFoldDB" id="A0A1L5NKV2"/>
<keyword evidence="2" id="KW-0489">Methyltransferase</keyword>
<dbReference type="CDD" id="cd01335">
    <property type="entry name" value="Radical_SAM"/>
    <property type="match status" value="1"/>
</dbReference>
<evidence type="ECO:0000256" key="2">
    <source>
        <dbReference type="ARBA" id="ARBA00022603"/>
    </source>
</evidence>
<dbReference type="PANTHER" id="PTHR43409:SF7">
    <property type="entry name" value="BLL1977 PROTEIN"/>
    <property type="match status" value="1"/>
</dbReference>
<dbReference type="InterPro" id="IPR034466">
    <property type="entry name" value="Methyltransferase_Class_B"/>
</dbReference>
<dbReference type="InterPro" id="IPR006638">
    <property type="entry name" value="Elp3/MiaA/NifB-like_rSAM"/>
</dbReference>
<accession>A0A1L5NKV2</accession>
<dbReference type="SUPFAM" id="SSF102114">
    <property type="entry name" value="Radical SAM enzymes"/>
    <property type="match status" value="1"/>
</dbReference>
<sequence length="591" mass="66189">MRSPVASGSRRFQLILLKPSHYDDDGYVIRWWRAMIPSNSLAALFGIAADCAEREVLGPGVGIDIKVIDETNTRVHIPELLALLRQHGNFGMVALVGVQSNQYPRALDIARPFRAAGIPVSMGGFHVSGCLSMLDGKAVELDACREMGISMFAGEAEGRLDKVLQDAAYGELEPVYNFMNDLPGIGGTPVPFLPKKNVEHTLGLSSSFDAGRGCPYQCSFCTIINVQGRKSRFRSTDDIEKLVRMNWAQGIHKFFITDDNFARNRDWEAIFDRLIELKERHGIPLGLMIQVDTLCHKIPHFIEKAKRAGVTRVFIGLENVNPDNLTAAKKNQNKITEYRKMLLAWKAQGIMTLAGYILGFPSDTPETIRRDIKIIQHELPLDVIEFFVLTPLPGSEDHQTLWRKGIPMDADLNTYDVEHVCTAHEKMSRQEWESIYHEAWSLYYSPEHVKTLLRRAVASGLPLASLVKVLVSFATTVPLEKVHPLQSGLLRLKHPSERRPGLPQQHPLVFWPQFVWETVAKHVALAGSILRMSATAFLIKRNPASKNYMDQALTPVDDSEEEKLDLFTKTAGGTAAVTHVRKIAQLTHANH</sequence>
<dbReference type="InterPro" id="IPR058240">
    <property type="entry name" value="rSAM_sf"/>
</dbReference>
<gene>
    <name evidence="9" type="ORF">IE4872_CH02902</name>
</gene>
<evidence type="ECO:0000256" key="7">
    <source>
        <dbReference type="ARBA" id="ARBA00023014"/>
    </source>
</evidence>
<dbReference type="GO" id="GO:0003824">
    <property type="term" value="F:catalytic activity"/>
    <property type="evidence" value="ECO:0007669"/>
    <property type="project" value="InterPro"/>
</dbReference>
<keyword evidence="6" id="KW-0408">Iron</keyword>
<evidence type="ECO:0000256" key="5">
    <source>
        <dbReference type="ARBA" id="ARBA00022723"/>
    </source>
</evidence>
<name>A0A1L5NKV2_9HYPH</name>
<dbReference type="Proteomes" id="UP000184749">
    <property type="component" value="Chromosome"/>
</dbReference>
<dbReference type="OrthoDB" id="9801424at2"/>
<dbReference type="SMART" id="SM00729">
    <property type="entry name" value="Elp3"/>
    <property type="match status" value="1"/>
</dbReference>
<dbReference type="InterPro" id="IPR007197">
    <property type="entry name" value="rSAM"/>
</dbReference>
<evidence type="ECO:0000259" key="8">
    <source>
        <dbReference type="PROSITE" id="PS51918"/>
    </source>
</evidence>
<proteinExistence type="predicted"/>
<dbReference type="STRING" id="56730.IE4872_CH02902"/>
<evidence type="ECO:0000256" key="6">
    <source>
        <dbReference type="ARBA" id="ARBA00023004"/>
    </source>
</evidence>
<evidence type="ECO:0000256" key="1">
    <source>
        <dbReference type="ARBA" id="ARBA00001966"/>
    </source>
</evidence>